<evidence type="ECO:0008006" key="5">
    <source>
        <dbReference type="Google" id="ProtNLM"/>
    </source>
</evidence>
<dbReference type="OrthoDB" id="269673at2"/>
<evidence type="ECO:0000256" key="1">
    <source>
        <dbReference type="SAM" id="MobiDB-lite"/>
    </source>
</evidence>
<proteinExistence type="predicted"/>
<dbReference type="AlphaFoldDB" id="A0A5C5WUK9"/>
<name>A0A5C5WUK9_9BACT</name>
<feature type="transmembrane region" description="Helical" evidence="2">
    <location>
        <begin position="174"/>
        <end position="195"/>
    </location>
</feature>
<accession>A0A5C5WUK9</accession>
<feature type="region of interest" description="Disordered" evidence="1">
    <location>
        <begin position="40"/>
        <end position="92"/>
    </location>
</feature>
<feature type="transmembrane region" description="Helical" evidence="2">
    <location>
        <begin position="207"/>
        <end position="234"/>
    </location>
</feature>
<keyword evidence="2" id="KW-1133">Transmembrane helix</keyword>
<dbReference type="RefSeq" id="WP_146514650.1">
    <property type="nucleotide sequence ID" value="NZ_SJPI01000001.1"/>
</dbReference>
<dbReference type="EMBL" id="SJPI01000001">
    <property type="protein sequence ID" value="TWT54634.1"/>
    <property type="molecule type" value="Genomic_DNA"/>
</dbReference>
<keyword evidence="2" id="KW-0472">Membrane</keyword>
<feature type="compositionally biased region" description="Low complexity" evidence="1">
    <location>
        <begin position="63"/>
        <end position="82"/>
    </location>
</feature>
<comment type="caution">
    <text evidence="3">The sequence shown here is derived from an EMBL/GenBank/DDBJ whole genome shotgun (WGS) entry which is preliminary data.</text>
</comment>
<evidence type="ECO:0000256" key="2">
    <source>
        <dbReference type="SAM" id="Phobius"/>
    </source>
</evidence>
<keyword evidence="4" id="KW-1185">Reference proteome</keyword>
<feature type="compositionally biased region" description="Low complexity" evidence="1">
    <location>
        <begin position="40"/>
        <end position="53"/>
    </location>
</feature>
<evidence type="ECO:0000313" key="3">
    <source>
        <dbReference type="EMBL" id="TWT54634.1"/>
    </source>
</evidence>
<organism evidence="3 4">
    <name type="scientific">Rubripirellula amarantea</name>
    <dbReference type="NCBI Taxonomy" id="2527999"/>
    <lineage>
        <taxon>Bacteria</taxon>
        <taxon>Pseudomonadati</taxon>
        <taxon>Planctomycetota</taxon>
        <taxon>Planctomycetia</taxon>
        <taxon>Pirellulales</taxon>
        <taxon>Pirellulaceae</taxon>
        <taxon>Rubripirellula</taxon>
    </lineage>
</organism>
<feature type="transmembrane region" description="Helical" evidence="2">
    <location>
        <begin position="267"/>
        <end position="286"/>
    </location>
</feature>
<keyword evidence="2" id="KW-0812">Transmembrane</keyword>
<gene>
    <name evidence="3" type="ORF">Pla22_22840</name>
</gene>
<reference evidence="3 4" key="1">
    <citation type="submission" date="2019-02" db="EMBL/GenBank/DDBJ databases">
        <title>Deep-cultivation of Planctomycetes and their phenomic and genomic characterization uncovers novel biology.</title>
        <authorList>
            <person name="Wiegand S."/>
            <person name="Jogler M."/>
            <person name="Boedeker C."/>
            <person name="Pinto D."/>
            <person name="Vollmers J."/>
            <person name="Rivas-Marin E."/>
            <person name="Kohn T."/>
            <person name="Peeters S.H."/>
            <person name="Heuer A."/>
            <person name="Rast P."/>
            <person name="Oberbeckmann S."/>
            <person name="Bunk B."/>
            <person name="Jeske O."/>
            <person name="Meyerdierks A."/>
            <person name="Storesund J.E."/>
            <person name="Kallscheuer N."/>
            <person name="Luecker S."/>
            <person name="Lage O.M."/>
            <person name="Pohl T."/>
            <person name="Merkel B.J."/>
            <person name="Hornburger P."/>
            <person name="Mueller R.-W."/>
            <person name="Bruemmer F."/>
            <person name="Labrenz M."/>
            <person name="Spormann A.M."/>
            <person name="Op Den Camp H."/>
            <person name="Overmann J."/>
            <person name="Amann R."/>
            <person name="Jetten M.S.M."/>
            <person name="Mascher T."/>
            <person name="Medema M.H."/>
            <person name="Devos D.P."/>
            <person name="Kaster A.-K."/>
            <person name="Ovreas L."/>
            <person name="Rohde M."/>
            <person name="Galperin M.Y."/>
            <person name="Jogler C."/>
        </authorList>
    </citation>
    <scope>NUCLEOTIDE SEQUENCE [LARGE SCALE GENOMIC DNA]</scope>
    <source>
        <strain evidence="3 4">Pla22</strain>
    </source>
</reference>
<dbReference type="Proteomes" id="UP000316598">
    <property type="component" value="Unassembled WGS sequence"/>
</dbReference>
<sequence length="288" mass="29389">MPITIKCQCGKALKIPDSMAGKAVKCPGCATVIKVPAGGATAKPAAPGAAAPQPAAPQPAAPQPAAQRPAAQRPAAQPVVPASADGGLDDMFDEEGFSKQVGKVCPACAAEMSAGAVLCTKCGFHSEHGVKMQAHMTAGLDIDHGTLALMKAEQDMAKETAMQDKLVKGAGMPWWGLALTLFMIISGITIGVIAVNTSRQVDGAGEFNAVGLFALLAGSAFALVAAGAWAMIIVHAFKADRNQGLLSILPPYTLYYVWKNLKATWRYLAVAVVMGGIAGGLLSVAGGP</sequence>
<evidence type="ECO:0000313" key="4">
    <source>
        <dbReference type="Proteomes" id="UP000316598"/>
    </source>
</evidence>
<protein>
    <recommendedName>
        <fullName evidence="5">Double zinc ribbon</fullName>
    </recommendedName>
</protein>